<dbReference type="STRING" id="1183438.GKIL_0625"/>
<dbReference type="InterPro" id="IPR015315">
    <property type="entry name" value="DUF1963"/>
</dbReference>
<keyword evidence="2" id="KW-1185">Reference proteome</keyword>
<dbReference type="Pfam" id="PF09234">
    <property type="entry name" value="DUF1963"/>
    <property type="match status" value="1"/>
</dbReference>
<dbReference type="InterPro" id="IPR035948">
    <property type="entry name" value="YwqG-like_sf"/>
</dbReference>
<dbReference type="HOGENOM" id="CLU_485523_0_0_3"/>
<name>U5QDB7_GLOK1</name>
<organism evidence="1 2">
    <name type="scientific">Gloeobacter kilaueensis (strain ATCC BAA-2537 / CCAP 1431/1 / ULC 316 / JS1)</name>
    <dbReference type="NCBI Taxonomy" id="1183438"/>
    <lineage>
        <taxon>Bacteria</taxon>
        <taxon>Bacillati</taxon>
        <taxon>Cyanobacteriota</taxon>
        <taxon>Cyanophyceae</taxon>
        <taxon>Gloeobacterales</taxon>
        <taxon>Gloeobacteraceae</taxon>
        <taxon>Gloeobacter</taxon>
    </lineage>
</organism>
<proteinExistence type="predicted"/>
<dbReference type="EMBL" id="CP003587">
    <property type="protein sequence ID" value="AGY56871.1"/>
    <property type="molecule type" value="Genomic_DNA"/>
</dbReference>
<dbReference type="KEGG" id="glj:GKIL_0625"/>
<evidence type="ECO:0000313" key="2">
    <source>
        <dbReference type="Proteomes" id="UP000017396"/>
    </source>
</evidence>
<dbReference type="Proteomes" id="UP000017396">
    <property type="component" value="Chromosome"/>
</dbReference>
<dbReference type="eggNOG" id="COG3878">
    <property type="taxonomic scope" value="Bacteria"/>
</dbReference>
<protein>
    <submittedName>
        <fullName evidence="1">Uncharacterized protein</fullName>
    </submittedName>
</protein>
<dbReference type="SUPFAM" id="SSF103032">
    <property type="entry name" value="Hypothetical protein YwqG"/>
    <property type="match status" value="1"/>
</dbReference>
<dbReference type="AlphaFoldDB" id="U5QDB7"/>
<accession>U5QDB7</accession>
<reference evidence="1 2" key="1">
    <citation type="journal article" date="2013" name="PLoS ONE">
        <title>Cultivation and Complete Genome Sequencing of Gloeobacter kilaueensis sp. nov., from a Lava Cave in Kilauea Caldera, Hawai'i.</title>
        <authorList>
            <person name="Saw J.H."/>
            <person name="Schatz M."/>
            <person name="Brown M.V."/>
            <person name="Kunkel D.D."/>
            <person name="Foster J.S."/>
            <person name="Shick H."/>
            <person name="Christensen S."/>
            <person name="Hou S."/>
            <person name="Wan X."/>
            <person name="Donachie S.P."/>
        </authorList>
    </citation>
    <scope>NUCLEOTIDE SEQUENCE [LARGE SCALE GENOMIC DNA]</scope>
    <source>
        <strain evidence="2">JS</strain>
    </source>
</reference>
<sequence length="561" mass="64385">MISQGRAAVVKSENHPIDLTKMARKWNLEQAKKAAFRGEVTTALEALKQLANDGIHSAKASLANILAFRGYWDECISLAGDYLEHASLNDYQYGAKDMVLLLSLSGDKTRQWDVVLEYCVRALRSLETRAGMATEINCLDIIGDRNSYARTLKEDGRLHLSNLTTYALSKGLNSHTFYSQYYQPITLENQISQREQYYKNSVENLPLLRPDLTDSPDEAAAHRFHLAVYACQYQDALYEFLHHPDKYNHFQFKDALVVSRILCHSKQFGEAWQILYDWLPQWYPMQHSTRVAPMELLFDILLRPLMTPERCEEVLFCPKATDLWKRKKTLTSKPNATRMEKQEKIPALKIRSFIQAVEPVTKPVTKFGGQPTWLSEPQWPISRTLQKPMRFICQIQLEPKVFGQMNGRIAYLFVSDWYEEQPTRFWEAHSGDNAVIIQPGRTYLGLYDTTSTGPSLEREGLPCEYLVDFESIEEQSKPVSFEGNEFSAEQFQLISQDMACNKVGGVPFYWNTIEYPDDSGDWKLLLQLSEDVPFPLNCCLGLCYAFVSKDGYKGAYFCQSG</sequence>
<gene>
    <name evidence="1" type="ORF">GKIL_0625</name>
</gene>
<evidence type="ECO:0000313" key="1">
    <source>
        <dbReference type="EMBL" id="AGY56871.1"/>
    </source>
</evidence>